<accession>A0ABP7DZX8</accession>
<evidence type="ECO:0000313" key="2">
    <source>
        <dbReference type="Proteomes" id="UP001499884"/>
    </source>
</evidence>
<evidence type="ECO:0000313" key="1">
    <source>
        <dbReference type="EMBL" id="GAA3711642.1"/>
    </source>
</evidence>
<protein>
    <recommendedName>
        <fullName evidence="3">DUF2399 domain-containing protein</fullName>
    </recommendedName>
</protein>
<comment type="caution">
    <text evidence="1">The sequence shown here is derived from an EMBL/GenBank/DDBJ whole genome shotgun (WGS) entry which is preliminary data.</text>
</comment>
<name>A0ABP7DZX8_9ACTN</name>
<sequence>MGYSASPIKRPRRTNTQIEALRADLYAIAEAAQPCSARHIYYLGIGRLWDKDAGRTRRNYAVVVRELGHMREHGAIPWEWITDGTRLVRQDEQFDSVEDALAHAMETYRRNLWTSQSRRVEVWCESDSVAGVLLPITSAWGVGLYSCRGQSSKTYVHEAVVDYLREPKPLTVCFVGDWDPSGRSVPRSVVERMERYGNGQLDLDFRQIAVTADDVRSGQFTSHYVNTADVNFKRYEHECRAERIDPMGAVEVEALSPGLLRRRLSDAIEALIDDVAAWNQLSRAEQTERELLQNLHARVREALRYESGDPPTT</sequence>
<keyword evidence="2" id="KW-1185">Reference proteome</keyword>
<dbReference type="EMBL" id="BAABEP010000002">
    <property type="protein sequence ID" value="GAA3711642.1"/>
    <property type="molecule type" value="Genomic_DNA"/>
</dbReference>
<reference evidence="2" key="1">
    <citation type="journal article" date="2019" name="Int. J. Syst. Evol. Microbiol.">
        <title>The Global Catalogue of Microorganisms (GCM) 10K type strain sequencing project: providing services to taxonomists for standard genome sequencing and annotation.</title>
        <authorList>
            <consortium name="The Broad Institute Genomics Platform"/>
            <consortium name="The Broad Institute Genome Sequencing Center for Infectious Disease"/>
            <person name="Wu L."/>
            <person name="Ma J."/>
        </authorList>
    </citation>
    <scope>NUCLEOTIDE SEQUENCE [LARGE SCALE GENOMIC DNA]</scope>
    <source>
        <strain evidence="2">JCM 30846</strain>
    </source>
</reference>
<evidence type="ECO:0008006" key="3">
    <source>
        <dbReference type="Google" id="ProtNLM"/>
    </source>
</evidence>
<dbReference type="Proteomes" id="UP001499884">
    <property type="component" value="Unassembled WGS sequence"/>
</dbReference>
<dbReference type="RefSeq" id="WP_345640855.1">
    <property type="nucleotide sequence ID" value="NZ_BAABEP010000002.1"/>
</dbReference>
<proteinExistence type="predicted"/>
<organism evidence="1 2">
    <name type="scientific">Streptomyces tremellae</name>
    <dbReference type="NCBI Taxonomy" id="1124239"/>
    <lineage>
        <taxon>Bacteria</taxon>
        <taxon>Bacillati</taxon>
        <taxon>Actinomycetota</taxon>
        <taxon>Actinomycetes</taxon>
        <taxon>Kitasatosporales</taxon>
        <taxon>Streptomycetaceae</taxon>
        <taxon>Streptomyces</taxon>
    </lineage>
</organism>
<gene>
    <name evidence="1" type="ORF">GCM10023082_06830</name>
</gene>